<proteinExistence type="predicted"/>
<gene>
    <name evidence="6" type="ORF">DEJ51_27520</name>
</gene>
<evidence type="ECO:0000313" key="7">
    <source>
        <dbReference type="Proteomes" id="UP000324101"/>
    </source>
</evidence>
<dbReference type="CDD" id="cd01561">
    <property type="entry name" value="CBS_like"/>
    <property type="match status" value="1"/>
</dbReference>
<evidence type="ECO:0000256" key="1">
    <source>
        <dbReference type="ARBA" id="ARBA00001933"/>
    </source>
</evidence>
<dbReference type="Pfam" id="PF00291">
    <property type="entry name" value="PALP"/>
    <property type="match status" value="1"/>
</dbReference>
<keyword evidence="4" id="KW-0663">Pyridoxal phosphate</keyword>
<dbReference type="InterPro" id="IPR050214">
    <property type="entry name" value="Cys_Synth/Cystath_Beta-Synth"/>
</dbReference>
<evidence type="ECO:0000313" key="6">
    <source>
        <dbReference type="EMBL" id="QES57471.1"/>
    </source>
</evidence>
<dbReference type="Gene3D" id="3.40.50.1100">
    <property type="match status" value="2"/>
</dbReference>
<dbReference type="InterPro" id="IPR023927">
    <property type="entry name" value="SbnA"/>
</dbReference>
<dbReference type="PANTHER" id="PTHR10314">
    <property type="entry name" value="CYSTATHIONINE BETA-SYNTHASE"/>
    <property type="match status" value="1"/>
</dbReference>
<evidence type="ECO:0000256" key="4">
    <source>
        <dbReference type="ARBA" id="ARBA00022898"/>
    </source>
</evidence>
<evidence type="ECO:0000256" key="3">
    <source>
        <dbReference type="ARBA" id="ARBA00022679"/>
    </source>
</evidence>
<dbReference type="SUPFAM" id="SSF53686">
    <property type="entry name" value="Tryptophan synthase beta subunit-like PLP-dependent enzymes"/>
    <property type="match status" value="1"/>
</dbReference>
<accession>A0A5P2DW36</accession>
<comment type="subunit">
    <text evidence="2">Homodimer.</text>
</comment>
<sequence>MTLIAEHVHDLILDDIYLRVSGLEGLNRLYLKVEGFNPGGSVKMKTARGLIHSAENSGADLANMRLIESTSGNLGISLAVICAAKNYRLTLVTDPNSNATAVAIMRALGAEVVMITERDDNGGYLGSRISYIQQLQADDPHVYWLNQYENPTNPTAHEQATAPSVLREFGEVDYLFLGVGTGGTLMGCIDYFRRRSPQTRIIAVDTAGSVNFQPTSGPRHIPGLGTSQRPPILDNQAPDEVLLIPEWETVRECRWLARSSGLLTGGSTGTVLAGIRRLAPGIPPDATVVAISPDLGERYLNSVYDDTWVAERGLDKAPLTDQQLPEEELDVLV</sequence>
<name>A0A5P2DW36_STRVZ</name>
<evidence type="ECO:0000256" key="2">
    <source>
        <dbReference type="ARBA" id="ARBA00011738"/>
    </source>
</evidence>
<dbReference type="InterPro" id="IPR001926">
    <property type="entry name" value="TrpB-like_PALP"/>
</dbReference>
<evidence type="ECO:0000259" key="5">
    <source>
        <dbReference type="Pfam" id="PF00291"/>
    </source>
</evidence>
<feature type="domain" description="Tryptophan synthase beta chain-like PALP" evidence="5">
    <location>
        <begin position="21"/>
        <end position="294"/>
    </location>
</feature>
<dbReference type="EMBL" id="CP029189">
    <property type="protein sequence ID" value="QES57471.1"/>
    <property type="molecule type" value="Genomic_DNA"/>
</dbReference>
<protein>
    <submittedName>
        <fullName evidence="6">2,3-diaminopropionate biosynthesis protein SbnA</fullName>
    </submittedName>
</protein>
<dbReference type="InterPro" id="IPR036052">
    <property type="entry name" value="TrpB-like_PALP_sf"/>
</dbReference>
<organism evidence="6 7">
    <name type="scientific">Streptomyces venezuelae</name>
    <dbReference type="NCBI Taxonomy" id="54571"/>
    <lineage>
        <taxon>Bacteria</taxon>
        <taxon>Bacillati</taxon>
        <taxon>Actinomycetota</taxon>
        <taxon>Actinomycetes</taxon>
        <taxon>Kitasatosporales</taxon>
        <taxon>Streptomycetaceae</taxon>
        <taxon>Streptomyces</taxon>
    </lineage>
</organism>
<dbReference type="NCBIfam" id="TIGR03945">
    <property type="entry name" value="PLP_SbnA_fam"/>
    <property type="match status" value="1"/>
</dbReference>
<reference evidence="6 7" key="1">
    <citation type="submission" date="2018-05" db="EMBL/GenBank/DDBJ databases">
        <title>Streptomyces venezuelae.</title>
        <authorList>
            <person name="Kim W."/>
            <person name="Lee N."/>
            <person name="Cho B.-K."/>
        </authorList>
    </citation>
    <scope>NUCLEOTIDE SEQUENCE [LARGE SCALE GENOMIC DNA]</scope>
    <source>
        <strain evidence="6 7">ATCC 21018</strain>
    </source>
</reference>
<dbReference type="RefSeq" id="WP_150260276.1">
    <property type="nucleotide sequence ID" value="NZ_CP029189.1"/>
</dbReference>
<keyword evidence="3" id="KW-0808">Transferase</keyword>
<dbReference type="Proteomes" id="UP000324101">
    <property type="component" value="Chromosome"/>
</dbReference>
<dbReference type="OrthoDB" id="5176350at2"/>
<dbReference type="GO" id="GO:0016740">
    <property type="term" value="F:transferase activity"/>
    <property type="evidence" value="ECO:0007669"/>
    <property type="project" value="UniProtKB-KW"/>
</dbReference>
<dbReference type="AlphaFoldDB" id="A0A5P2DW36"/>
<comment type="cofactor">
    <cofactor evidence="1">
        <name>pyridoxal 5'-phosphate</name>
        <dbReference type="ChEBI" id="CHEBI:597326"/>
    </cofactor>
</comment>
<dbReference type="GO" id="GO:1901605">
    <property type="term" value="P:alpha-amino acid metabolic process"/>
    <property type="evidence" value="ECO:0007669"/>
    <property type="project" value="UniProtKB-ARBA"/>
</dbReference>